<comment type="caution">
    <text evidence="3">The sequence shown here is derived from an EMBL/GenBank/DDBJ whole genome shotgun (WGS) entry which is preliminary data.</text>
</comment>
<protein>
    <submittedName>
        <fullName evidence="3">Uncharacterized protein</fullName>
    </submittedName>
</protein>
<keyword evidence="4" id="KW-1185">Reference proteome</keyword>
<keyword evidence="2" id="KW-1133">Transmembrane helix</keyword>
<dbReference type="RefSeq" id="XP_052943846.1">
    <property type="nucleotide sequence ID" value="XM_053090256.1"/>
</dbReference>
<evidence type="ECO:0000256" key="2">
    <source>
        <dbReference type="SAM" id="Phobius"/>
    </source>
</evidence>
<keyword evidence="2" id="KW-0472">Membrane</keyword>
<feature type="compositionally biased region" description="Basic and acidic residues" evidence="1">
    <location>
        <begin position="1"/>
        <end position="39"/>
    </location>
</feature>
<evidence type="ECO:0000313" key="4">
    <source>
        <dbReference type="Proteomes" id="UP001164286"/>
    </source>
</evidence>
<evidence type="ECO:0000313" key="3">
    <source>
        <dbReference type="EMBL" id="KAI9634069.1"/>
    </source>
</evidence>
<sequence>MPSDKSEKDGSKDKGGDRKSGKDGKGGRDQRGGKDEKGGKGQSSKQSAAEIRAEEYDAFVKACVTSHAAWLSAPLLTISPSISISIPHFATLLLLLLTLLLLLSPASWIPHIAAPITLLIPLQNTLRCIGAAHDKRKGGSGGSGDVVQWVIIWIGWVGLGWVGEMVRCFRPGWRGVWEIGRVGAGIVLAGPWFGKAALVPGKPSSKLAEAEKREAGEAAKAEQASKKGDPSKKDGKWEAKDEDKAKADAKKRAERKAKAKKEQKEDGA</sequence>
<accession>A0AA38H775</accession>
<feature type="compositionally biased region" description="Basic and acidic residues" evidence="1">
    <location>
        <begin position="208"/>
        <end position="251"/>
    </location>
</feature>
<feature type="region of interest" description="Disordered" evidence="1">
    <location>
        <begin position="207"/>
        <end position="268"/>
    </location>
</feature>
<organism evidence="3 4">
    <name type="scientific">Dioszegia hungarica</name>
    <dbReference type="NCBI Taxonomy" id="4972"/>
    <lineage>
        <taxon>Eukaryota</taxon>
        <taxon>Fungi</taxon>
        <taxon>Dikarya</taxon>
        <taxon>Basidiomycota</taxon>
        <taxon>Agaricomycotina</taxon>
        <taxon>Tremellomycetes</taxon>
        <taxon>Tremellales</taxon>
        <taxon>Bulleribasidiaceae</taxon>
        <taxon>Dioszegia</taxon>
    </lineage>
</organism>
<keyword evidence="2" id="KW-0812">Transmembrane</keyword>
<dbReference type="AlphaFoldDB" id="A0AA38H775"/>
<proteinExistence type="predicted"/>
<dbReference type="EMBL" id="JAKWFO010000008">
    <property type="protein sequence ID" value="KAI9634069.1"/>
    <property type="molecule type" value="Genomic_DNA"/>
</dbReference>
<reference evidence="3" key="1">
    <citation type="journal article" date="2022" name="G3 (Bethesda)">
        <title>High quality genome of the basidiomycete yeast Dioszegia hungarica PDD-24b-2 isolated from cloud water.</title>
        <authorList>
            <person name="Jarrige D."/>
            <person name="Haridas S."/>
            <person name="Bleykasten-Grosshans C."/>
            <person name="Joly M."/>
            <person name="Nadalig T."/>
            <person name="Sancelme M."/>
            <person name="Vuilleumier S."/>
            <person name="Grigoriev I.V."/>
            <person name="Amato P."/>
            <person name="Bringel F."/>
        </authorList>
    </citation>
    <scope>NUCLEOTIDE SEQUENCE</scope>
    <source>
        <strain evidence="3">PDD-24b-2</strain>
    </source>
</reference>
<feature type="region of interest" description="Disordered" evidence="1">
    <location>
        <begin position="1"/>
        <end position="47"/>
    </location>
</feature>
<evidence type="ECO:0000256" key="1">
    <source>
        <dbReference type="SAM" id="MobiDB-lite"/>
    </source>
</evidence>
<feature type="transmembrane region" description="Helical" evidence="2">
    <location>
        <begin position="146"/>
        <end position="166"/>
    </location>
</feature>
<dbReference type="GeneID" id="77729461"/>
<gene>
    <name evidence="3" type="ORF">MKK02DRAFT_38740</name>
</gene>
<dbReference type="Proteomes" id="UP001164286">
    <property type="component" value="Unassembled WGS sequence"/>
</dbReference>
<feature type="transmembrane region" description="Helical" evidence="2">
    <location>
        <begin position="89"/>
        <end position="109"/>
    </location>
</feature>
<name>A0AA38H775_9TREE</name>